<keyword evidence="1" id="KW-0812">Transmembrane</keyword>
<evidence type="ECO:0000256" key="1">
    <source>
        <dbReference type="SAM" id="Phobius"/>
    </source>
</evidence>
<evidence type="ECO:0000259" key="2">
    <source>
        <dbReference type="Pfam" id="PF05227"/>
    </source>
</evidence>
<protein>
    <submittedName>
        <fullName evidence="3">CHASE3 domain-containing protein</fullName>
    </submittedName>
</protein>
<dbReference type="Pfam" id="PF05227">
    <property type="entry name" value="CHASE3"/>
    <property type="match status" value="1"/>
</dbReference>
<feature type="transmembrane region" description="Helical" evidence="1">
    <location>
        <begin position="188"/>
        <end position="211"/>
    </location>
</feature>
<dbReference type="EMBL" id="CAJNBJ010000016">
    <property type="protein sequence ID" value="CAE6761963.1"/>
    <property type="molecule type" value="Genomic_DNA"/>
</dbReference>
<gene>
    <name evidence="3" type="ORF">NSPZN2_30688</name>
</gene>
<name>A0ABM8RMZ7_9BACT</name>
<dbReference type="CDD" id="cd19410">
    <property type="entry name" value="HK9-like_sensor"/>
    <property type="match status" value="1"/>
</dbReference>
<feature type="transmembrane region" description="Helical" evidence="1">
    <location>
        <begin position="12"/>
        <end position="37"/>
    </location>
</feature>
<dbReference type="InterPro" id="IPR007891">
    <property type="entry name" value="CHASE3"/>
</dbReference>
<dbReference type="RefSeq" id="WP_213042815.1">
    <property type="nucleotide sequence ID" value="NZ_CAJNBJ010000016.1"/>
</dbReference>
<keyword evidence="4" id="KW-1185">Reference proteome</keyword>
<keyword evidence="1" id="KW-1133">Transmembrane helix</keyword>
<evidence type="ECO:0000313" key="3">
    <source>
        <dbReference type="EMBL" id="CAE6761963.1"/>
    </source>
</evidence>
<sequence length="233" mass="25715">MALNRIYTGKGLVITLVVGFVAVEAIIAAGFLSFVHFKTSANWATKSEQVLIELERMSGTVAGAETQQRGYLITGSDEYLPPYREAIDTLETQLRRIGSLTRSNSLQQDRVAFLATQVEQRGDEMDQAIATRRTKGLPFAKSVVSVNHQNRTMATIQEITDQIRDEENRALARHRADSEAWAFTTGSFAVAFFLLNAVVFTLCGLVMKLALSSQSQAERLLQSLRPSTVSAAR</sequence>
<reference evidence="3 4" key="1">
    <citation type="submission" date="2021-02" db="EMBL/GenBank/DDBJ databases">
        <authorList>
            <person name="Han P."/>
        </authorList>
    </citation>
    <scope>NUCLEOTIDE SEQUENCE [LARGE SCALE GENOMIC DNA]</scope>
    <source>
        <strain evidence="3">Candidatus Nitrospira sp. ZN2</strain>
    </source>
</reference>
<feature type="domain" description="CHASE3" evidence="2">
    <location>
        <begin position="41"/>
        <end position="176"/>
    </location>
</feature>
<evidence type="ECO:0000313" key="4">
    <source>
        <dbReference type="Proteomes" id="UP000675880"/>
    </source>
</evidence>
<accession>A0ABM8RMZ7</accession>
<keyword evidence="1" id="KW-0472">Membrane</keyword>
<dbReference type="Proteomes" id="UP000675880">
    <property type="component" value="Unassembled WGS sequence"/>
</dbReference>
<comment type="caution">
    <text evidence="3">The sequence shown here is derived from an EMBL/GenBank/DDBJ whole genome shotgun (WGS) entry which is preliminary data.</text>
</comment>
<proteinExistence type="predicted"/>
<organism evidence="3 4">
    <name type="scientific">Nitrospira defluvii</name>
    <dbReference type="NCBI Taxonomy" id="330214"/>
    <lineage>
        <taxon>Bacteria</taxon>
        <taxon>Pseudomonadati</taxon>
        <taxon>Nitrospirota</taxon>
        <taxon>Nitrospiria</taxon>
        <taxon>Nitrospirales</taxon>
        <taxon>Nitrospiraceae</taxon>
        <taxon>Nitrospira</taxon>
    </lineage>
</organism>